<dbReference type="InterPro" id="IPR037187">
    <property type="entry name" value="DnaK_N"/>
</dbReference>
<dbReference type="NCBIfam" id="TIGR02420">
    <property type="entry name" value="dksA"/>
    <property type="match status" value="1"/>
</dbReference>
<organism evidence="10 11">
    <name type="scientific">Povalibacter uvarum</name>
    <dbReference type="NCBI Taxonomy" id="732238"/>
    <lineage>
        <taxon>Bacteria</taxon>
        <taxon>Pseudomonadati</taxon>
        <taxon>Pseudomonadota</taxon>
        <taxon>Gammaproteobacteria</taxon>
        <taxon>Steroidobacterales</taxon>
        <taxon>Steroidobacteraceae</taxon>
        <taxon>Povalibacter</taxon>
    </lineage>
</organism>
<keyword evidence="4 5" id="KW-0862">Zinc</keyword>
<dbReference type="PROSITE" id="PS01102">
    <property type="entry name" value="ZF_DKSA_1"/>
    <property type="match status" value="1"/>
</dbReference>
<reference evidence="10 11" key="1">
    <citation type="submission" date="2020-08" db="EMBL/GenBank/DDBJ databases">
        <title>Genomic Encyclopedia of Type Strains, Phase IV (KMG-IV): sequencing the most valuable type-strain genomes for metagenomic binning, comparative biology and taxonomic classification.</title>
        <authorList>
            <person name="Goeker M."/>
        </authorList>
    </citation>
    <scope>NUCLEOTIDE SEQUENCE [LARGE SCALE GENOMIC DNA]</scope>
    <source>
        <strain evidence="10 11">DSM 26723</strain>
    </source>
</reference>
<dbReference type="Gene3D" id="1.20.120.910">
    <property type="entry name" value="DksA, coiled-coil domain"/>
    <property type="match status" value="1"/>
</dbReference>
<feature type="compositionally biased region" description="Basic and acidic residues" evidence="7">
    <location>
        <begin position="246"/>
        <end position="265"/>
    </location>
</feature>
<comment type="similarity">
    <text evidence="5">Belongs to the DksA family.</text>
</comment>
<evidence type="ECO:0000256" key="1">
    <source>
        <dbReference type="ARBA" id="ARBA00022490"/>
    </source>
</evidence>
<feature type="region of interest" description="Disordered" evidence="7">
    <location>
        <begin position="1"/>
        <end position="129"/>
    </location>
</feature>
<dbReference type="InterPro" id="IPR012784">
    <property type="entry name" value="DksA_RNA_pol-bd"/>
</dbReference>
<evidence type="ECO:0000259" key="8">
    <source>
        <dbReference type="Pfam" id="PF01258"/>
    </source>
</evidence>
<evidence type="ECO:0000256" key="5">
    <source>
        <dbReference type="HAMAP-Rule" id="MF_00926"/>
    </source>
</evidence>
<dbReference type="InterPro" id="IPR020458">
    <property type="entry name" value="Znf_DskA_TraR_CS"/>
</dbReference>
<dbReference type="PANTHER" id="PTHR33823">
    <property type="entry name" value="RNA POLYMERASE-BINDING TRANSCRIPTION FACTOR DKSA-RELATED"/>
    <property type="match status" value="1"/>
</dbReference>
<dbReference type="GO" id="GO:0008270">
    <property type="term" value="F:zinc ion binding"/>
    <property type="evidence" value="ECO:0007669"/>
    <property type="project" value="UniProtKB-UniRule"/>
</dbReference>
<evidence type="ECO:0000259" key="9">
    <source>
        <dbReference type="Pfam" id="PF21157"/>
    </source>
</evidence>
<feature type="domain" description="Zinc finger DksA/TraR C4-type" evidence="8">
    <location>
        <begin position="217"/>
        <end position="252"/>
    </location>
</feature>
<dbReference type="Proteomes" id="UP000588068">
    <property type="component" value="Unassembled WGS sequence"/>
</dbReference>
<dbReference type="PANTHER" id="PTHR33823:SF2">
    <property type="entry name" value="RNA POLYMERASE-BINDING TRANSCRIPTION FACTOR DKSA"/>
    <property type="match status" value="1"/>
</dbReference>
<evidence type="ECO:0000256" key="7">
    <source>
        <dbReference type="SAM" id="MobiDB-lite"/>
    </source>
</evidence>
<comment type="subcellular location">
    <subcellularLocation>
        <location evidence="5">Cytoplasm</location>
    </subcellularLocation>
</comment>
<dbReference type="HAMAP" id="MF_00926">
    <property type="entry name" value="DksA"/>
    <property type="match status" value="1"/>
</dbReference>
<accession>A0A841HGL3</accession>
<sequence>MAAKKPAAKATKAKKTVVKKAPAVKKAAPAKKPVVAAARSKPAAAPAAKPVAKPAAKPAAPVKAPTAAAKPAPAAAAAPAPKPEPRPRDPMLSRPAATRLAETASNNDEDGEAQESMSSSLLAGPRNVKPYVARRGEQYMNKEQLDHFRNILETWKRDLMQEVDRTVLHMKDEAANFPDPNDRATQESEFSLELRTRDRERKLIRKIDEALKRIEDGSYGYCNETGEEIGVKRLEARPVATLSIEAQERRERREKQYGDRDDRYR</sequence>
<evidence type="ECO:0000313" key="11">
    <source>
        <dbReference type="Proteomes" id="UP000588068"/>
    </source>
</evidence>
<dbReference type="GO" id="GO:0010468">
    <property type="term" value="P:regulation of gene expression"/>
    <property type="evidence" value="ECO:0007669"/>
    <property type="project" value="UniProtKB-UniRule"/>
</dbReference>
<evidence type="ECO:0000313" key="10">
    <source>
        <dbReference type="EMBL" id="MBB6091916.1"/>
    </source>
</evidence>
<feature type="domain" description="DnaK suppressor protein DksA N-terminal" evidence="9">
    <location>
        <begin position="144"/>
        <end position="214"/>
    </location>
</feature>
<gene>
    <name evidence="5" type="primary">dksA</name>
    <name evidence="10" type="ORF">HNQ60_000762</name>
</gene>
<dbReference type="EMBL" id="JACHHZ010000001">
    <property type="protein sequence ID" value="MBB6091916.1"/>
    <property type="molecule type" value="Genomic_DNA"/>
</dbReference>
<keyword evidence="3 5" id="KW-0863">Zinc-finger</keyword>
<evidence type="ECO:0000256" key="4">
    <source>
        <dbReference type="ARBA" id="ARBA00022833"/>
    </source>
</evidence>
<comment type="subunit">
    <text evidence="5">Interacts directly with the RNA polymerase.</text>
</comment>
<dbReference type="GO" id="GO:0005737">
    <property type="term" value="C:cytoplasm"/>
    <property type="evidence" value="ECO:0007669"/>
    <property type="project" value="UniProtKB-SubCell"/>
</dbReference>
<keyword evidence="1 5" id="KW-0963">Cytoplasm</keyword>
<keyword evidence="2 5" id="KW-0479">Metal-binding</keyword>
<evidence type="ECO:0000256" key="3">
    <source>
        <dbReference type="ARBA" id="ARBA00022771"/>
    </source>
</evidence>
<comment type="caution">
    <text evidence="10">The sequence shown here is derived from an EMBL/GenBank/DDBJ whole genome shotgun (WGS) entry which is preliminary data.</text>
</comment>
<dbReference type="RefSeq" id="WP_184329681.1">
    <property type="nucleotide sequence ID" value="NZ_JACHHZ010000001.1"/>
</dbReference>
<evidence type="ECO:0000256" key="6">
    <source>
        <dbReference type="PROSITE-ProRule" id="PRU00510"/>
    </source>
</evidence>
<feature type="region of interest" description="Disordered" evidence="7">
    <location>
        <begin position="172"/>
        <end position="192"/>
    </location>
</feature>
<dbReference type="AlphaFoldDB" id="A0A841HGL3"/>
<feature type="region of interest" description="Disordered" evidence="7">
    <location>
        <begin position="242"/>
        <end position="265"/>
    </location>
</feature>
<dbReference type="Pfam" id="PF21157">
    <property type="entry name" value="DksA_N"/>
    <property type="match status" value="1"/>
</dbReference>
<feature type="compositionally biased region" description="Low complexity" evidence="7">
    <location>
        <begin position="1"/>
        <end position="10"/>
    </location>
</feature>
<evidence type="ECO:0000256" key="2">
    <source>
        <dbReference type="ARBA" id="ARBA00022723"/>
    </source>
</evidence>
<comment type="function">
    <text evidence="5">Transcription factor that acts by binding directly to the RNA polymerase (RNAP). Required for negative regulation of rRNA expression and positive regulation of several amino acid biosynthesis promoters. Also required for regulation of fis expression.</text>
</comment>
<dbReference type="PROSITE" id="PS51128">
    <property type="entry name" value="ZF_DKSA_2"/>
    <property type="match status" value="1"/>
</dbReference>
<dbReference type="InterPro" id="IPR048489">
    <property type="entry name" value="DksA_N"/>
</dbReference>
<dbReference type="SUPFAM" id="SSF57716">
    <property type="entry name" value="Glucocorticoid receptor-like (DNA-binding domain)"/>
    <property type="match status" value="1"/>
</dbReference>
<protein>
    <recommendedName>
        <fullName evidence="5">RNA polymerase-binding transcription factor DksA</fullName>
    </recommendedName>
</protein>
<dbReference type="Pfam" id="PF01258">
    <property type="entry name" value="zf-dskA_traR"/>
    <property type="match status" value="1"/>
</dbReference>
<name>A0A841HGL3_9GAMM</name>
<feature type="zinc finger region" description="dksA C4-type" evidence="6">
    <location>
        <begin position="222"/>
        <end position="246"/>
    </location>
</feature>
<proteinExistence type="inferred from homology"/>
<feature type="compositionally biased region" description="Low complexity" evidence="7">
    <location>
        <begin position="19"/>
        <end position="79"/>
    </location>
</feature>
<keyword evidence="11" id="KW-1185">Reference proteome</keyword>
<comment type="caution">
    <text evidence="5">Lacks conserved residue(s) required for the propagation of feature annotation.</text>
</comment>
<dbReference type="SUPFAM" id="SSF109635">
    <property type="entry name" value="DnaK suppressor protein DksA, alpha-hairpin domain"/>
    <property type="match status" value="1"/>
</dbReference>
<dbReference type="InterPro" id="IPR000962">
    <property type="entry name" value="Znf_DskA_TraR"/>
</dbReference>